<evidence type="ECO:0000259" key="7">
    <source>
        <dbReference type="Pfam" id="PF08281"/>
    </source>
</evidence>
<comment type="similarity">
    <text evidence="1">Belongs to the sigma-70 factor family. ECF subfamily.</text>
</comment>
<evidence type="ECO:0000313" key="9">
    <source>
        <dbReference type="Proteomes" id="UP000217153"/>
    </source>
</evidence>
<evidence type="ECO:0000256" key="5">
    <source>
        <dbReference type="ARBA" id="ARBA00023163"/>
    </source>
</evidence>
<keyword evidence="9" id="KW-1185">Reference proteome</keyword>
<feature type="domain" description="RNA polymerase sigma factor 70 region 4 type 2" evidence="7">
    <location>
        <begin position="139"/>
        <end position="188"/>
    </location>
</feature>
<dbReference type="OrthoDB" id="9780326at2"/>
<dbReference type="SUPFAM" id="SSF88659">
    <property type="entry name" value="Sigma3 and sigma4 domains of RNA polymerase sigma factors"/>
    <property type="match status" value="1"/>
</dbReference>
<evidence type="ECO:0000256" key="1">
    <source>
        <dbReference type="ARBA" id="ARBA00010641"/>
    </source>
</evidence>
<evidence type="ECO:0000259" key="6">
    <source>
        <dbReference type="Pfam" id="PF04542"/>
    </source>
</evidence>
<dbReference type="CDD" id="cd06171">
    <property type="entry name" value="Sigma70_r4"/>
    <property type="match status" value="1"/>
</dbReference>
<dbReference type="Pfam" id="PF08281">
    <property type="entry name" value="Sigma70_r4_2"/>
    <property type="match status" value="1"/>
</dbReference>
<feature type="domain" description="RNA polymerase sigma-70 region 2" evidence="6">
    <location>
        <begin position="33"/>
        <end position="99"/>
    </location>
</feature>
<proteinExistence type="inferred from homology"/>
<keyword evidence="2" id="KW-0805">Transcription regulation</keyword>
<evidence type="ECO:0000256" key="4">
    <source>
        <dbReference type="ARBA" id="ARBA00023125"/>
    </source>
</evidence>
<name>A0A249JZA7_9ACTN</name>
<sequence length="462" mass="48986">MAHRKREIKVSLRNKAQAPATVAAWSVSDLSALYTQNRSSLIAQARRILRSDADAAEVVQDAFLKFILAAPELDTADRAMAYLRTTVNNLCLNVIRATGSRPNLVALDSDTSQERLAEIAAENHIPMDATLAAAEDASIIREALSRLSETQRTALVMWEVEGRTTKEIAAAIGTSEKNVRHVVQRARASFIRVLTEWVVDEKTGATALDSISGTYKKAAELAKKSSKVALSLLIVMVAFLGFNSVTGSEFNNGLVVSTLTQEAPVSTQSSTPSPTETNLDLSNQKIIEDNSAINFRTSKSLFAGLSKDGLPTGFTVSDATGNVGSLSVSSQSTITNPDGYVLVSYAQSQGESVLNILVSQTITVDGAGTSYFASPSVTVAGSWFPLTQTGSAATITRLSNGNYLLTATIYIDSTVDSALFVATTGGLDVDAIPNEINTRIILNSSKSSILAQAINIGAKGVK</sequence>
<dbReference type="InterPro" id="IPR014284">
    <property type="entry name" value="RNA_pol_sigma-70_dom"/>
</dbReference>
<dbReference type="Gene3D" id="1.10.10.10">
    <property type="entry name" value="Winged helix-like DNA-binding domain superfamily/Winged helix DNA-binding domain"/>
    <property type="match status" value="1"/>
</dbReference>
<evidence type="ECO:0000256" key="2">
    <source>
        <dbReference type="ARBA" id="ARBA00023015"/>
    </source>
</evidence>
<dbReference type="Gene3D" id="1.10.1740.10">
    <property type="match status" value="1"/>
</dbReference>
<protein>
    <submittedName>
        <fullName evidence="8">RNA polymerase sigma factor, sigma-70 family</fullName>
    </submittedName>
</protein>
<organism evidence="8 9">
    <name type="scientific">Candidatus Nanopelagicus limnae</name>
    <dbReference type="NCBI Taxonomy" id="1884634"/>
    <lineage>
        <taxon>Bacteria</taxon>
        <taxon>Bacillati</taxon>
        <taxon>Actinomycetota</taxon>
        <taxon>Actinomycetes</taxon>
        <taxon>Candidatus Nanopelagicales</taxon>
        <taxon>Candidatus Nanopelagicaceae</taxon>
        <taxon>Candidatus Nanopelagicus</taxon>
    </lineage>
</organism>
<dbReference type="InterPro" id="IPR036388">
    <property type="entry name" value="WH-like_DNA-bd_sf"/>
</dbReference>
<dbReference type="GO" id="GO:0003677">
    <property type="term" value="F:DNA binding"/>
    <property type="evidence" value="ECO:0007669"/>
    <property type="project" value="UniProtKB-KW"/>
</dbReference>
<dbReference type="Proteomes" id="UP000217153">
    <property type="component" value="Chromosome"/>
</dbReference>
<dbReference type="InterPro" id="IPR007627">
    <property type="entry name" value="RNA_pol_sigma70_r2"/>
</dbReference>
<dbReference type="InterPro" id="IPR013249">
    <property type="entry name" value="RNA_pol_sigma70_r4_t2"/>
</dbReference>
<dbReference type="InterPro" id="IPR013325">
    <property type="entry name" value="RNA_pol_sigma_r2"/>
</dbReference>
<dbReference type="GO" id="GO:0006352">
    <property type="term" value="P:DNA-templated transcription initiation"/>
    <property type="evidence" value="ECO:0007669"/>
    <property type="project" value="InterPro"/>
</dbReference>
<dbReference type="PANTHER" id="PTHR43133:SF8">
    <property type="entry name" value="RNA POLYMERASE SIGMA FACTOR HI_1459-RELATED"/>
    <property type="match status" value="1"/>
</dbReference>
<dbReference type="NCBIfam" id="TIGR02937">
    <property type="entry name" value="sigma70-ECF"/>
    <property type="match status" value="1"/>
</dbReference>
<dbReference type="SUPFAM" id="SSF88946">
    <property type="entry name" value="Sigma2 domain of RNA polymerase sigma factors"/>
    <property type="match status" value="1"/>
</dbReference>
<dbReference type="EMBL" id="CP016768">
    <property type="protein sequence ID" value="ASY09840.2"/>
    <property type="molecule type" value="Genomic_DNA"/>
</dbReference>
<dbReference type="KEGG" id="abam:B1s21122_05890"/>
<keyword evidence="3" id="KW-0731">Sigma factor</keyword>
<accession>A0A249JZA7</accession>
<gene>
    <name evidence="8" type="ORF">B1s21122_05890</name>
</gene>
<dbReference type="Pfam" id="PF04542">
    <property type="entry name" value="Sigma70_r2"/>
    <property type="match status" value="1"/>
</dbReference>
<reference evidence="9" key="1">
    <citation type="submission" date="2016-10" db="EMBL/GenBank/DDBJ databases">
        <title>High microdiversification within the ubiquitous acI lineage of Actinobacteria.</title>
        <authorList>
            <person name="Neuenschwander S.M."/>
            <person name="Salcher M."/>
            <person name="Ghai R."/>
            <person name="Pernthaler J."/>
        </authorList>
    </citation>
    <scope>NUCLEOTIDE SEQUENCE [LARGE SCALE GENOMIC DNA]</scope>
</reference>
<keyword evidence="4" id="KW-0238">DNA-binding</keyword>
<dbReference type="AlphaFoldDB" id="A0A249JZA7"/>
<evidence type="ECO:0000256" key="3">
    <source>
        <dbReference type="ARBA" id="ARBA00023082"/>
    </source>
</evidence>
<dbReference type="PANTHER" id="PTHR43133">
    <property type="entry name" value="RNA POLYMERASE ECF-TYPE SIGMA FACTO"/>
    <property type="match status" value="1"/>
</dbReference>
<dbReference type="InterPro" id="IPR039425">
    <property type="entry name" value="RNA_pol_sigma-70-like"/>
</dbReference>
<dbReference type="InterPro" id="IPR013324">
    <property type="entry name" value="RNA_pol_sigma_r3/r4-like"/>
</dbReference>
<keyword evidence="5" id="KW-0804">Transcription</keyword>
<evidence type="ECO:0000313" key="8">
    <source>
        <dbReference type="EMBL" id="ASY09840.2"/>
    </source>
</evidence>
<dbReference type="GO" id="GO:0016987">
    <property type="term" value="F:sigma factor activity"/>
    <property type="evidence" value="ECO:0007669"/>
    <property type="project" value="UniProtKB-KW"/>
</dbReference>